<dbReference type="OrthoDB" id="17991at2759"/>
<gene>
    <name evidence="3" type="ORF">DICPUDRAFT_46161</name>
</gene>
<dbReference type="VEuPathDB" id="AmoebaDB:DICPUDRAFT_46161"/>
<keyword evidence="4" id="KW-1185">Reference proteome</keyword>
<dbReference type="eggNOG" id="ENOG502RDE5">
    <property type="taxonomic scope" value="Eukaryota"/>
</dbReference>
<organism evidence="3 4">
    <name type="scientific">Dictyostelium purpureum</name>
    <name type="common">Slime mold</name>
    <dbReference type="NCBI Taxonomy" id="5786"/>
    <lineage>
        <taxon>Eukaryota</taxon>
        <taxon>Amoebozoa</taxon>
        <taxon>Evosea</taxon>
        <taxon>Eumycetozoa</taxon>
        <taxon>Dictyostelia</taxon>
        <taxon>Dictyosteliales</taxon>
        <taxon>Dictyosteliaceae</taxon>
        <taxon>Dictyostelium</taxon>
    </lineage>
</organism>
<dbReference type="KEGG" id="dpp:DICPUDRAFT_46161"/>
<name>F0ZDQ7_DICPU</name>
<evidence type="ECO:0008006" key="5">
    <source>
        <dbReference type="Google" id="ProtNLM"/>
    </source>
</evidence>
<feature type="transmembrane region" description="Helical" evidence="1">
    <location>
        <begin position="358"/>
        <end position="375"/>
    </location>
</feature>
<sequence>MKKFLINIFLLLIICKLSNSQIPTAALCTNDPNIIEGGLKCNGTGDSCALGYYCSSNKCMKTTEFASACQDDSECSPYYCNQGKCGNAYFAIAGESCTNDKDCIGRTQLKCVSNVCSLPEGASCTQANECGLDKNCKDSKCTAASKEGDACNDRYDCPVNLVCTYSNNDASSMTCQKPWTKAVGDKCDNSVDAQRIPFFYDCDIGKNLYCGAKGVCVADKPSESCTKCNEGTACSGYSESCVCNNHGVSAEVNNTEKFGVCVPQVYITNECKTTFNNLISCCAENSCPMTQSLLLNQGSCAFKKCSQYSCEMSNCFRATGEYNMLNLAKTACKSYKLPQDYTSKCPTSNDQPNHSNSMLPSIIFSIIFVFVMIILS</sequence>
<dbReference type="OMA" id="RIPFFYD"/>
<dbReference type="InParanoid" id="F0ZDQ7"/>
<feature type="signal peptide" evidence="2">
    <location>
        <begin position="1"/>
        <end position="20"/>
    </location>
</feature>
<dbReference type="GeneID" id="10503166"/>
<dbReference type="AlphaFoldDB" id="F0ZDQ7"/>
<feature type="chain" id="PRO_5003265040" description="Dickkopf N-terminal cysteine-rich domain-containing protein" evidence="2">
    <location>
        <begin position="21"/>
        <end position="376"/>
    </location>
</feature>
<reference evidence="4" key="1">
    <citation type="journal article" date="2011" name="Genome Biol.">
        <title>Comparative genomics of the social amoebae Dictyostelium discoideum and Dictyostelium purpureum.</title>
        <authorList>
            <consortium name="US DOE Joint Genome Institute (JGI-PGF)"/>
            <person name="Sucgang R."/>
            <person name="Kuo A."/>
            <person name="Tian X."/>
            <person name="Salerno W."/>
            <person name="Parikh A."/>
            <person name="Feasley C.L."/>
            <person name="Dalin E."/>
            <person name="Tu H."/>
            <person name="Huang E."/>
            <person name="Barry K."/>
            <person name="Lindquist E."/>
            <person name="Shapiro H."/>
            <person name="Bruce D."/>
            <person name="Schmutz J."/>
            <person name="Salamov A."/>
            <person name="Fey P."/>
            <person name="Gaudet P."/>
            <person name="Anjard C."/>
            <person name="Babu M.M."/>
            <person name="Basu S."/>
            <person name="Bushmanova Y."/>
            <person name="van der Wel H."/>
            <person name="Katoh-Kurasawa M."/>
            <person name="Dinh C."/>
            <person name="Coutinho P.M."/>
            <person name="Saito T."/>
            <person name="Elias M."/>
            <person name="Schaap P."/>
            <person name="Kay R.R."/>
            <person name="Henrissat B."/>
            <person name="Eichinger L."/>
            <person name="Rivero F."/>
            <person name="Putnam N.H."/>
            <person name="West C.M."/>
            <person name="Loomis W.F."/>
            <person name="Chisholm R.L."/>
            <person name="Shaulsky G."/>
            <person name="Strassmann J.E."/>
            <person name="Queller D.C."/>
            <person name="Kuspa A."/>
            <person name="Grigoriev I.V."/>
        </authorList>
    </citation>
    <scope>NUCLEOTIDE SEQUENCE [LARGE SCALE GENOMIC DNA]</scope>
    <source>
        <strain evidence="4">QSDP1</strain>
    </source>
</reference>
<keyword evidence="2" id="KW-0732">Signal</keyword>
<keyword evidence="1" id="KW-0812">Transmembrane</keyword>
<evidence type="ECO:0000313" key="4">
    <source>
        <dbReference type="Proteomes" id="UP000001064"/>
    </source>
</evidence>
<protein>
    <recommendedName>
        <fullName evidence="5">Dickkopf N-terminal cysteine-rich domain-containing protein</fullName>
    </recommendedName>
</protein>
<keyword evidence="1" id="KW-0472">Membrane</keyword>
<dbReference type="PANTHER" id="PTHR33459:SF8">
    <property type="entry name" value="TRANSMEMBRANE PROTEIN"/>
    <property type="match status" value="1"/>
</dbReference>
<evidence type="ECO:0000256" key="1">
    <source>
        <dbReference type="SAM" id="Phobius"/>
    </source>
</evidence>
<evidence type="ECO:0000256" key="2">
    <source>
        <dbReference type="SAM" id="SignalP"/>
    </source>
</evidence>
<evidence type="ECO:0000313" key="3">
    <source>
        <dbReference type="EMBL" id="EGC37888.1"/>
    </source>
</evidence>
<proteinExistence type="predicted"/>
<dbReference type="Proteomes" id="UP000001064">
    <property type="component" value="Unassembled WGS sequence"/>
</dbReference>
<dbReference type="EMBL" id="GL870988">
    <property type="protein sequence ID" value="EGC37888.1"/>
    <property type="molecule type" value="Genomic_DNA"/>
</dbReference>
<dbReference type="PANTHER" id="PTHR33459">
    <property type="entry name" value="DD-GDCA PROTEIN"/>
    <property type="match status" value="1"/>
</dbReference>
<dbReference type="InterPro" id="IPR052326">
    <property type="entry name" value="Diff-Dev_Assoc_Protein"/>
</dbReference>
<keyword evidence="1" id="KW-1133">Transmembrane helix</keyword>
<accession>F0ZDQ7</accession>
<dbReference type="RefSeq" id="XP_003285548.1">
    <property type="nucleotide sequence ID" value="XM_003285500.1"/>
</dbReference>